<protein>
    <submittedName>
        <fullName evidence="1">(Perigord truffle) hypothetical protein</fullName>
    </submittedName>
</protein>
<evidence type="ECO:0000313" key="1">
    <source>
        <dbReference type="EMBL" id="CAZ86195.1"/>
    </source>
</evidence>
<name>D5GNV2_TUBMM</name>
<gene>
    <name evidence="1" type="ORF">GSTUM_00011523001</name>
</gene>
<evidence type="ECO:0000313" key="2">
    <source>
        <dbReference type="Proteomes" id="UP000006911"/>
    </source>
</evidence>
<dbReference type="Proteomes" id="UP000006911">
    <property type="component" value="Unassembled WGS sequence"/>
</dbReference>
<dbReference type="AlphaFoldDB" id="D5GNV2"/>
<proteinExistence type="predicted"/>
<sequence length="62" mass="6527">MGGKRIPTSAEQPPATALPPAYCTRYSSTRVTCCILPADESPGSLGSQFLSSPLGFLSRRPT</sequence>
<reference evidence="1 2" key="1">
    <citation type="journal article" date="2010" name="Nature">
        <title>Perigord black truffle genome uncovers evolutionary origins and mechanisms of symbiosis.</title>
        <authorList>
            <person name="Martin F."/>
            <person name="Kohler A."/>
            <person name="Murat C."/>
            <person name="Balestrini R."/>
            <person name="Coutinho P.M."/>
            <person name="Jaillon O."/>
            <person name="Montanini B."/>
            <person name="Morin E."/>
            <person name="Noel B."/>
            <person name="Percudani R."/>
            <person name="Porcel B."/>
            <person name="Rubini A."/>
            <person name="Amicucci A."/>
            <person name="Amselem J."/>
            <person name="Anthouard V."/>
            <person name="Arcioni S."/>
            <person name="Artiguenave F."/>
            <person name="Aury J.M."/>
            <person name="Ballario P."/>
            <person name="Bolchi A."/>
            <person name="Brenna A."/>
            <person name="Brun A."/>
            <person name="Buee M."/>
            <person name="Cantarel B."/>
            <person name="Chevalier G."/>
            <person name="Couloux A."/>
            <person name="Da Silva C."/>
            <person name="Denoeud F."/>
            <person name="Duplessis S."/>
            <person name="Ghignone S."/>
            <person name="Hilselberger B."/>
            <person name="Iotti M."/>
            <person name="Marcais B."/>
            <person name="Mello A."/>
            <person name="Miranda M."/>
            <person name="Pacioni G."/>
            <person name="Quesneville H."/>
            <person name="Riccioni C."/>
            <person name="Ruotolo R."/>
            <person name="Splivallo R."/>
            <person name="Stocchi V."/>
            <person name="Tisserant E."/>
            <person name="Viscomi A.R."/>
            <person name="Zambonelli A."/>
            <person name="Zampieri E."/>
            <person name="Henrissat B."/>
            <person name="Lebrun M.H."/>
            <person name="Paolocci F."/>
            <person name="Bonfante P."/>
            <person name="Ottonello S."/>
            <person name="Wincker P."/>
        </authorList>
    </citation>
    <scope>NUCLEOTIDE SEQUENCE [LARGE SCALE GENOMIC DNA]</scope>
    <source>
        <strain evidence="1 2">Mel28</strain>
    </source>
</reference>
<dbReference type="RefSeq" id="XP_002842004.1">
    <property type="nucleotide sequence ID" value="XM_002841958.1"/>
</dbReference>
<dbReference type="EMBL" id="FN430370">
    <property type="protein sequence ID" value="CAZ86195.1"/>
    <property type="molecule type" value="Genomic_DNA"/>
</dbReference>
<dbReference type="InParanoid" id="D5GNV2"/>
<keyword evidence="2" id="KW-1185">Reference proteome</keyword>
<dbReference type="HOGENOM" id="CLU_2905808_0_0_1"/>
<dbReference type="KEGG" id="tml:GSTUM_00011523001"/>
<dbReference type="GeneID" id="9182829"/>
<organism evidence="1 2">
    <name type="scientific">Tuber melanosporum (strain Mel28)</name>
    <name type="common">Perigord black truffle</name>
    <dbReference type="NCBI Taxonomy" id="656061"/>
    <lineage>
        <taxon>Eukaryota</taxon>
        <taxon>Fungi</taxon>
        <taxon>Dikarya</taxon>
        <taxon>Ascomycota</taxon>
        <taxon>Pezizomycotina</taxon>
        <taxon>Pezizomycetes</taxon>
        <taxon>Pezizales</taxon>
        <taxon>Tuberaceae</taxon>
        <taxon>Tuber</taxon>
    </lineage>
</organism>
<accession>D5GNV2</accession>